<evidence type="ECO:0000313" key="2">
    <source>
        <dbReference type="EMBL" id="PKD19674.1"/>
    </source>
</evidence>
<dbReference type="EMBL" id="LKTS01000011">
    <property type="protein sequence ID" value="PKD19674.1"/>
    <property type="molecule type" value="Genomic_DNA"/>
</dbReference>
<dbReference type="GO" id="GO:0016757">
    <property type="term" value="F:glycosyltransferase activity"/>
    <property type="evidence" value="ECO:0007669"/>
    <property type="project" value="InterPro"/>
</dbReference>
<dbReference type="Gene3D" id="3.40.50.2000">
    <property type="entry name" value="Glycogen Phosphorylase B"/>
    <property type="match status" value="2"/>
</dbReference>
<keyword evidence="3" id="KW-1185">Reference proteome</keyword>
<feature type="domain" description="Glycosyl transferase family 1" evidence="1">
    <location>
        <begin position="240"/>
        <end position="391"/>
    </location>
</feature>
<dbReference type="STRING" id="447422.SAMN05660903_03188"/>
<evidence type="ECO:0000259" key="1">
    <source>
        <dbReference type="Pfam" id="PF00534"/>
    </source>
</evidence>
<dbReference type="AlphaFoldDB" id="A0A2N0TY53"/>
<keyword evidence="2" id="KW-0808">Transferase</keyword>
<accession>A0A2N0TY53</accession>
<dbReference type="Pfam" id="PF00534">
    <property type="entry name" value="Glycos_transf_1"/>
    <property type="match status" value="1"/>
</dbReference>
<dbReference type="RefSeq" id="WP_079714192.1">
    <property type="nucleotide sequence ID" value="NZ_FUZC01000016.1"/>
</dbReference>
<dbReference type="InterPro" id="IPR001296">
    <property type="entry name" value="Glyco_trans_1"/>
</dbReference>
<dbReference type="OrthoDB" id="596635at2"/>
<protein>
    <submittedName>
        <fullName evidence="2">Glycosyl transferase family 1</fullName>
    </submittedName>
</protein>
<dbReference type="CDD" id="cd03801">
    <property type="entry name" value="GT4_PimA-like"/>
    <property type="match status" value="1"/>
</dbReference>
<dbReference type="PANTHER" id="PTHR12526">
    <property type="entry name" value="GLYCOSYLTRANSFERASE"/>
    <property type="match status" value="1"/>
</dbReference>
<evidence type="ECO:0000313" key="3">
    <source>
        <dbReference type="Proteomes" id="UP000232673"/>
    </source>
</evidence>
<comment type="caution">
    <text evidence="2">The sequence shown here is derived from an EMBL/GenBank/DDBJ whole genome shotgun (WGS) entry which is preliminary data.</text>
</comment>
<dbReference type="SUPFAM" id="SSF53756">
    <property type="entry name" value="UDP-Glycosyltransferase/glycogen phosphorylase"/>
    <property type="match status" value="1"/>
</dbReference>
<reference evidence="2 3" key="1">
    <citation type="submission" date="2015-10" db="EMBL/GenBank/DDBJ databases">
        <title>Draft genome sequence of Salegentibacter salinarum KCTC 12975.</title>
        <authorList>
            <person name="Lin W."/>
            <person name="Zheng Q."/>
        </authorList>
    </citation>
    <scope>NUCLEOTIDE SEQUENCE [LARGE SCALE GENOMIC DNA]</scope>
    <source>
        <strain evidence="2 3">KCTC 12975</strain>
    </source>
</reference>
<gene>
    <name evidence="2" type="ORF">APR41_15785</name>
</gene>
<proteinExistence type="predicted"/>
<name>A0A2N0TY53_9FLAO</name>
<organism evidence="2 3">
    <name type="scientific">Salegentibacter salinarum</name>
    <dbReference type="NCBI Taxonomy" id="447422"/>
    <lineage>
        <taxon>Bacteria</taxon>
        <taxon>Pseudomonadati</taxon>
        <taxon>Bacteroidota</taxon>
        <taxon>Flavobacteriia</taxon>
        <taxon>Flavobacteriales</taxon>
        <taxon>Flavobacteriaceae</taxon>
        <taxon>Salegentibacter</taxon>
    </lineage>
</organism>
<sequence>MKIIVSHPNSNQFNRSALQGFLEKDMLSEFHTGIALFPNGLLDRLASFPTFSEIRRRSFSPDLKNYTHNWPVLETGRLIAGKIGATFLTRHEKGIFCIDSVYNSLDHRTSLRLKEAKKRGAKGVYAYEDGALKTFREAHNLGLSCFYDLPIGYWRTARELLELEKERWPEWSATLTGLKDSEEKLIRKDEELALADRIFVASSFTAHTLKNYPGNLAPIEIIPYGFPPPISTRKYEGINNLKPLKLLFVGGLSQRKGIADVFAVVDKLQPHVTLTVVGYKASDNCRVLDENLSKHKWIPSLPHSEILKLMRDHDVLLFPSLFEGFGMVITEAMSQGTPVITTERTAGPDVIIHNENGWLIKAGSTIALEECLDYLLQNPKSISEVGKAARETAKQRPWSVYGKELATAISEHVGKANASKLRI</sequence>
<dbReference type="Proteomes" id="UP000232673">
    <property type="component" value="Unassembled WGS sequence"/>
</dbReference>